<accession>A0A371HQM1</accession>
<protein>
    <submittedName>
        <fullName evidence="4">Retrovirus-related Pol polyprotein</fullName>
    </submittedName>
</protein>
<organism evidence="4 5">
    <name type="scientific">Mucuna pruriens</name>
    <name type="common">Velvet bean</name>
    <name type="synonym">Dolichos pruriens</name>
    <dbReference type="NCBI Taxonomy" id="157652"/>
    <lineage>
        <taxon>Eukaryota</taxon>
        <taxon>Viridiplantae</taxon>
        <taxon>Streptophyta</taxon>
        <taxon>Embryophyta</taxon>
        <taxon>Tracheophyta</taxon>
        <taxon>Spermatophyta</taxon>
        <taxon>Magnoliopsida</taxon>
        <taxon>eudicotyledons</taxon>
        <taxon>Gunneridae</taxon>
        <taxon>Pentapetalae</taxon>
        <taxon>rosids</taxon>
        <taxon>fabids</taxon>
        <taxon>Fabales</taxon>
        <taxon>Fabaceae</taxon>
        <taxon>Papilionoideae</taxon>
        <taxon>50 kb inversion clade</taxon>
        <taxon>NPAAA clade</taxon>
        <taxon>indigoferoid/millettioid clade</taxon>
        <taxon>Phaseoleae</taxon>
        <taxon>Mucuna</taxon>
    </lineage>
</organism>
<feature type="domain" description="Reverse transcriptase" evidence="2">
    <location>
        <begin position="2"/>
        <end position="106"/>
    </location>
</feature>
<dbReference type="OrthoDB" id="909916at2759"/>
<dbReference type="InterPro" id="IPR043502">
    <property type="entry name" value="DNA/RNA_pol_sf"/>
</dbReference>
<dbReference type="PANTHER" id="PTHR37984:SF5">
    <property type="entry name" value="PROTEIN NYNRIN-LIKE"/>
    <property type="match status" value="1"/>
</dbReference>
<comment type="caution">
    <text evidence="4">The sequence shown here is derived from an EMBL/GenBank/DDBJ whole genome shotgun (WGS) entry which is preliminary data.</text>
</comment>
<dbReference type="InterPro" id="IPR041577">
    <property type="entry name" value="RT_RNaseH_2"/>
</dbReference>
<dbReference type="EMBL" id="QJKJ01001947">
    <property type="protein sequence ID" value="RDY05091.1"/>
    <property type="molecule type" value="Genomic_DNA"/>
</dbReference>
<feature type="domain" description="Reverse transcriptase/retrotransposon-derived protein RNase H-like" evidence="3">
    <location>
        <begin position="153"/>
        <end position="223"/>
    </location>
</feature>
<keyword evidence="5" id="KW-1185">Reference proteome</keyword>
<sequence>MQIHIAPEDQHKTTITFPFGTFAYTRMPFGPCNAPSTFQRCMTSIFLNLIQDCMEVFMDDFTVYANSFDACLENLSKMLTSCIDTNLVFNFEKCHFMVNEGIMLGHLVFDRGIEVDKSKIDIITSLPNPASMWEIALPLSKLLQKDVEFNFDQLCVEAFQELKNQLTSAPILQAPNWELSFELMCDASNSALGAVLGQRAGVGKPVHVIAYASRTMDPAQLRLDNDTKFVNLEFSKFLKDMGESYLEVELVIESLSFPIQDVQVQGHAYSGCSRSSSRSHKTHSE</sequence>
<gene>
    <name evidence="4" type="primary">pol</name>
    <name evidence="4" type="ORF">CR513_11103</name>
</gene>
<dbReference type="Pfam" id="PF17919">
    <property type="entry name" value="RT_RNaseH_2"/>
    <property type="match status" value="1"/>
</dbReference>
<evidence type="ECO:0000256" key="1">
    <source>
        <dbReference type="ARBA" id="ARBA00023268"/>
    </source>
</evidence>
<dbReference type="Gene3D" id="3.10.10.10">
    <property type="entry name" value="HIV Type 1 Reverse Transcriptase, subunit A, domain 1"/>
    <property type="match status" value="1"/>
</dbReference>
<dbReference type="InterPro" id="IPR000477">
    <property type="entry name" value="RT_dom"/>
</dbReference>
<dbReference type="CDD" id="cd01647">
    <property type="entry name" value="RT_LTR"/>
    <property type="match status" value="1"/>
</dbReference>
<dbReference type="Pfam" id="PF00078">
    <property type="entry name" value="RVT_1"/>
    <property type="match status" value="1"/>
</dbReference>
<dbReference type="Proteomes" id="UP000257109">
    <property type="component" value="Unassembled WGS sequence"/>
</dbReference>
<dbReference type="Gene3D" id="3.30.70.270">
    <property type="match status" value="2"/>
</dbReference>
<evidence type="ECO:0000313" key="4">
    <source>
        <dbReference type="EMBL" id="RDY05091.1"/>
    </source>
</evidence>
<evidence type="ECO:0000313" key="5">
    <source>
        <dbReference type="Proteomes" id="UP000257109"/>
    </source>
</evidence>
<evidence type="ECO:0000259" key="3">
    <source>
        <dbReference type="Pfam" id="PF17919"/>
    </source>
</evidence>
<dbReference type="GO" id="GO:0003824">
    <property type="term" value="F:catalytic activity"/>
    <property type="evidence" value="ECO:0007669"/>
    <property type="project" value="UniProtKB-KW"/>
</dbReference>
<feature type="non-terminal residue" evidence="4">
    <location>
        <position position="1"/>
    </location>
</feature>
<evidence type="ECO:0000259" key="2">
    <source>
        <dbReference type="Pfam" id="PF00078"/>
    </source>
</evidence>
<dbReference type="InterPro" id="IPR043128">
    <property type="entry name" value="Rev_trsase/Diguanyl_cyclase"/>
</dbReference>
<dbReference type="InterPro" id="IPR050951">
    <property type="entry name" value="Retrovirus_Pol_polyprotein"/>
</dbReference>
<proteinExistence type="predicted"/>
<dbReference type="AlphaFoldDB" id="A0A371HQM1"/>
<dbReference type="SUPFAM" id="SSF56672">
    <property type="entry name" value="DNA/RNA polymerases"/>
    <property type="match status" value="1"/>
</dbReference>
<reference evidence="4" key="1">
    <citation type="submission" date="2018-05" db="EMBL/GenBank/DDBJ databases">
        <title>Draft genome of Mucuna pruriens seed.</title>
        <authorList>
            <person name="Nnadi N.E."/>
            <person name="Vos R."/>
            <person name="Hasami M.H."/>
            <person name="Devisetty U.K."/>
            <person name="Aguiy J.C."/>
        </authorList>
    </citation>
    <scope>NUCLEOTIDE SEQUENCE [LARGE SCALE GENOMIC DNA]</scope>
    <source>
        <strain evidence="4">JCA_2017</strain>
    </source>
</reference>
<dbReference type="PANTHER" id="PTHR37984">
    <property type="entry name" value="PROTEIN CBG26694"/>
    <property type="match status" value="1"/>
</dbReference>
<name>A0A371HQM1_MUCPR</name>
<keyword evidence="1" id="KW-0511">Multifunctional enzyme</keyword>